<gene>
    <name evidence="2" type="ORF">H310_12559</name>
</gene>
<organism evidence="2">
    <name type="scientific">Aphanomyces invadans</name>
    <dbReference type="NCBI Taxonomy" id="157072"/>
    <lineage>
        <taxon>Eukaryota</taxon>
        <taxon>Sar</taxon>
        <taxon>Stramenopiles</taxon>
        <taxon>Oomycota</taxon>
        <taxon>Saprolegniomycetes</taxon>
        <taxon>Saprolegniales</taxon>
        <taxon>Verrucalvaceae</taxon>
        <taxon>Aphanomyces</taxon>
    </lineage>
</organism>
<feature type="region of interest" description="Disordered" evidence="1">
    <location>
        <begin position="413"/>
        <end position="448"/>
    </location>
</feature>
<dbReference type="OrthoDB" id="79921at2759"/>
<evidence type="ECO:0000313" key="2">
    <source>
        <dbReference type="EMBL" id="ETV93520.1"/>
    </source>
</evidence>
<feature type="compositionally biased region" description="Polar residues" evidence="1">
    <location>
        <begin position="263"/>
        <end position="275"/>
    </location>
</feature>
<dbReference type="RefSeq" id="XP_008877862.1">
    <property type="nucleotide sequence ID" value="XM_008879640.1"/>
</dbReference>
<dbReference type="eggNOG" id="ENOG502S37Z">
    <property type="taxonomic scope" value="Eukaryota"/>
</dbReference>
<protein>
    <submittedName>
        <fullName evidence="2">Uncharacterized protein</fullName>
    </submittedName>
</protein>
<feature type="compositionally biased region" description="Low complexity" evidence="1">
    <location>
        <begin position="905"/>
        <end position="914"/>
    </location>
</feature>
<feature type="region of interest" description="Disordered" evidence="1">
    <location>
        <begin position="244"/>
        <end position="307"/>
    </location>
</feature>
<feature type="compositionally biased region" description="Polar residues" evidence="1">
    <location>
        <begin position="388"/>
        <end position="405"/>
    </location>
</feature>
<feature type="compositionally biased region" description="Polar residues" evidence="1">
    <location>
        <begin position="1542"/>
        <end position="1567"/>
    </location>
</feature>
<name>A0A024TH79_9STRA</name>
<feature type="region of interest" description="Disordered" evidence="1">
    <location>
        <begin position="1479"/>
        <end position="1600"/>
    </location>
</feature>
<feature type="region of interest" description="Disordered" evidence="1">
    <location>
        <begin position="386"/>
        <end position="405"/>
    </location>
</feature>
<evidence type="ECO:0000256" key="1">
    <source>
        <dbReference type="SAM" id="MobiDB-lite"/>
    </source>
</evidence>
<feature type="compositionally biased region" description="Basic and acidic residues" evidence="1">
    <location>
        <begin position="1059"/>
        <end position="1074"/>
    </location>
</feature>
<feature type="compositionally biased region" description="Polar residues" evidence="1">
    <location>
        <begin position="1483"/>
        <end position="1522"/>
    </location>
</feature>
<sequence>MRWYCVSPALPKGAQLRVRTSPSASSPESTGYRLNIHDVVTAASPPLKAPWLHVSWQHSDGYVMASTPDDMPLLVPWESTTLAKVVFVYPETQLRHQSTNETVLLEHDAYLGVLTELVSGDDDDDVSYVVMYQGEPYIVEQEDVVVMAERIHASMQFSLNPDLPDNATVVVRQWPQRDSDQVDVLTHGQAIAGEIRSEDWIKIHEHAWVMWKMASHNNLELLQPVRQRSDQDSDAEAPVDVATGDALATGDRAPESLAMPNRGGSTESRQCSLLSDNRAAPPPDDDRPIRQAKPNTLPNLVDADPPISTVATVPRHAIERRPALPTPSSAVHEEDRPIHPVQSSMELDRRCIHPAASDAVHDCDRPIPSMIKSAIDHHVLGPAALNGAHSSAQDRPNRSGPSQHCLNELHVDEGEGFAGGRRDASDDRPMHRTTPRAWHDRPSPPRNDYPVRTAVARTFHDEMPLPPAVDERRLHVAVSPAMEMPVRATVTADRPRHPAQPSDAAASSVLDEPVHLAWPHAVGEDQSIQAAIPTNSAADQPIHPATTAATNGHATAANCRSMPCDGPLAGPMAIHSRDDPPMPTFFDHDSLADRPTRPIRFDNVSDNVSVLAASTTDGDAFKVAAALSNNNDPPVMPHDALSVLGDDAPIDLSKLQQLARDLSDVHVMWPLQIELLDALHPLVLDGISSQVSASLTTDDHAAVCAMLEAKLQASLHAKVVPVFLQLAVPYLSSTAQRPPTSLLPGLLRLFQVKAAQARLEPFLAGFLGRFPMDEVWTAFEQVLVVNSDDERVAPLTEMGAARLLVWWSVTMCPIPAPPSTDDWTYPSLRLCDALAPYASHRATKVRVAAVDILAFLVHHHSTGRDAAPPSHLDQWLSLQSDPAVQEAVRRRMQSTDSRPMNEGQPPSVVAAPVVGSDKSLEEPRCLSSGNPPSSTDDSDKGNGVATLLKRSSTTPQRKAKERFAQWKQDRLDNEAPHDPTFDESIVVGDRFNGGGHVVSFAQWKHHDDGCGPAAEQALQAKCTPRDKAKSKFAQWKCQQQQQGTSTAACPTSDVAGTPPKHDDGAELPRAREAASLDTPATIDAQPTRQHSQEPATDFRHDRDRTIEAEPSARHDLRESCTERAVATSDSSDLGDCDLAAVDAAADDFLEHSHDIVARVDRVVVPVAPSPIDGVNKSKCAQSRRDNSVEVGDEASPMARTVDLVLPGEPADVESPRHVDDPDGALIDGDVIPRRHAIDGRNEVADDDDIGSDSVEEVDENDAYLTSTSPRCRMDGPVHTADPREDDVEAVDAPSRAEDACDVARAMYFSDVSDDDDDDIALLGHHSDDQLDAVDEYAILHQELLDTHVQLHDAGRDGAVSDEFHEEFPDVDLWCVDHLFMPDRNVDAELARLQRTWSGDARGYWDAVLESSPAIVLAATFPNDRHDQVVSWLANESMPEEELTTTDKDAIAEYRARWEAARQAVLKDVMPPAHAVLRQIPTPIASSPSDAKKINTPTRLLQRSVSSRTLQRPSSLASMTSPGLATSSSLRAPSSMPSKVVPRTTSAMAPSTPISGIPATSSTPTRHSSMMRPPTVRTPLGPSRLHTPSSRPLSIPRESIH</sequence>
<feature type="region of interest" description="Disordered" evidence="1">
    <location>
        <begin position="1040"/>
        <end position="1103"/>
    </location>
</feature>
<reference evidence="2" key="1">
    <citation type="submission" date="2013-12" db="EMBL/GenBank/DDBJ databases">
        <title>The Genome Sequence of Aphanomyces invadans NJM9701.</title>
        <authorList>
            <consortium name="The Broad Institute Genomics Platform"/>
            <person name="Russ C."/>
            <person name="Tyler B."/>
            <person name="van West P."/>
            <person name="Dieguez-Uribeondo J."/>
            <person name="Young S.K."/>
            <person name="Zeng Q."/>
            <person name="Gargeya S."/>
            <person name="Fitzgerald M."/>
            <person name="Abouelleil A."/>
            <person name="Alvarado L."/>
            <person name="Chapman S.B."/>
            <person name="Gainer-Dewar J."/>
            <person name="Goldberg J."/>
            <person name="Griggs A."/>
            <person name="Gujja S."/>
            <person name="Hansen M."/>
            <person name="Howarth C."/>
            <person name="Imamovic A."/>
            <person name="Ireland A."/>
            <person name="Larimer J."/>
            <person name="McCowan C."/>
            <person name="Murphy C."/>
            <person name="Pearson M."/>
            <person name="Poon T.W."/>
            <person name="Priest M."/>
            <person name="Roberts A."/>
            <person name="Saif S."/>
            <person name="Shea T."/>
            <person name="Sykes S."/>
            <person name="Wortman J."/>
            <person name="Nusbaum C."/>
            <person name="Birren B."/>
        </authorList>
    </citation>
    <scope>NUCLEOTIDE SEQUENCE [LARGE SCALE GENOMIC DNA]</scope>
    <source>
        <strain evidence="2">NJM9701</strain>
    </source>
</reference>
<dbReference type="GeneID" id="20089609"/>
<proteinExistence type="predicted"/>
<feature type="region of interest" description="Disordered" evidence="1">
    <location>
        <begin position="1266"/>
        <end position="1295"/>
    </location>
</feature>
<accession>A0A024TH79</accession>
<dbReference type="VEuPathDB" id="FungiDB:H310_12559"/>
<feature type="compositionally biased region" description="Basic and acidic residues" evidence="1">
    <location>
        <begin position="420"/>
        <end position="430"/>
    </location>
</feature>
<dbReference type="EMBL" id="KI913991">
    <property type="protein sequence ID" value="ETV93520.1"/>
    <property type="molecule type" value="Genomic_DNA"/>
</dbReference>
<feature type="region of interest" description="Disordered" evidence="1">
    <location>
        <begin position="887"/>
        <end position="963"/>
    </location>
</feature>
<feature type="compositionally biased region" description="Low complexity" evidence="1">
    <location>
        <begin position="1523"/>
        <end position="1537"/>
    </location>
</feature>
<feature type="compositionally biased region" description="Polar residues" evidence="1">
    <location>
        <begin position="1084"/>
        <end position="1094"/>
    </location>
</feature>